<feature type="transmembrane region" description="Helical" evidence="6">
    <location>
        <begin position="213"/>
        <end position="236"/>
    </location>
</feature>
<dbReference type="NCBIfam" id="TIGR00803">
    <property type="entry name" value="nst"/>
    <property type="match status" value="1"/>
</dbReference>
<feature type="transmembrane region" description="Helical" evidence="6">
    <location>
        <begin position="436"/>
        <end position="454"/>
    </location>
</feature>
<sequence>MLQRLQAAVRAMGLTFLLGFLLCIFQSSESILVKLANNRPAPHPSSAKLLFLSELLKLLISYTLLCFERKTVVGLSNLRWRRCKGRCACGKGRSDNLDLEDSAHAIIEHHQLVDSEVDSSDDEDEDHRPSTTTITTSTTTGTDTTKEKRSRSLSSSSSSTASSSSATVVDSPVMSKSRKQRAGNQMGSTAAHNNNNNSSSGTESKGCNGFPPILLFAVPGAIYFFNNNLTFVLLSLMPAPTYVVLSNLKILTTGLFSYWFLRRHLSTKQWISLGLLFVATAISQIDLEKGISLAISVQAFLLMILFCSLSAAAAVFSEYVMKDRFGDESIHLQNMKLYMFGILFNGITYLVSSPPAATATGAGTAAGGGSVEGDGGFFSDMALIHLFVVMAYASLGLVTSAIIKFSGSITKVYASSMSMFFAALVGWLLFSDKLTVLFFIGCVGCCYALHLYNAPSSSSSSSSASGNAGGLKGVSNAAAGGLASSAVSVDRGAYESLGGGEDDDDYNDRDGGRLEMVVTSSSDGRPPSDENSRP</sequence>
<feature type="non-terminal residue" evidence="7">
    <location>
        <position position="1"/>
    </location>
</feature>
<keyword evidence="8" id="KW-1185">Reference proteome</keyword>
<feature type="compositionally biased region" description="Polar residues" evidence="5">
    <location>
        <begin position="182"/>
        <end position="192"/>
    </location>
</feature>
<proteinExistence type="predicted"/>
<evidence type="ECO:0008006" key="9">
    <source>
        <dbReference type="Google" id="ProtNLM"/>
    </source>
</evidence>
<dbReference type="AlphaFoldDB" id="A0A9P6PQ35"/>
<gene>
    <name evidence="7" type="ORF">DFQ27_009386</name>
</gene>
<comment type="caution">
    <text evidence="7">The sequence shown here is derived from an EMBL/GenBank/DDBJ whole genome shotgun (WGS) entry which is preliminary data.</text>
</comment>
<feature type="region of interest" description="Disordered" evidence="5">
    <location>
        <begin position="111"/>
        <end position="203"/>
    </location>
</feature>
<dbReference type="OrthoDB" id="408493at2759"/>
<feature type="transmembrane region" description="Helical" evidence="6">
    <location>
        <begin position="412"/>
        <end position="430"/>
    </location>
</feature>
<evidence type="ECO:0000256" key="1">
    <source>
        <dbReference type="ARBA" id="ARBA00004141"/>
    </source>
</evidence>
<dbReference type="SUPFAM" id="SSF103481">
    <property type="entry name" value="Multidrug resistance efflux transporter EmrE"/>
    <property type="match status" value="1"/>
</dbReference>
<feature type="transmembrane region" description="Helical" evidence="6">
    <location>
        <begin position="270"/>
        <end position="287"/>
    </location>
</feature>
<evidence type="ECO:0000256" key="2">
    <source>
        <dbReference type="ARBA" id="ARBA00022692"/>
    </source>
</evidence>
<feature type="transmembrane region" description="Helical" evidence="6">
    <location>
        <begin position="242"/>
        <end position="261"/>
    </location>
</feature>
<reference evidence="7" key="1">
    <citation type="journal article" date="2020" name="Fungal Divers.">
        <title>Resolving the Mortierellaceae phylogeny through synthesis of multi-gene phylogenetics and phylogenomics.</title>
        <authorList>
            <person name="Vandepol N."/>
            <person name="Liber J."/>
            <person name="Desiro A."/>
            <person name="Na H."/>
            <person name="Kennedy M."/>
            <person name="Barry K."/>
            <person name="Grigoriev I.V."/>
            <person name="Miller A.N."/>
            <person name="O'Donnell K."/>
            <person name="Stajich J.E."/>
            <person name="Bonito G."/>
        </authorList>
    </citation>
    <scope>NUCLEOTIDE SEQUENCE</scope>
    <source>
        <strain evidence="7">BC1065</strain>
    </source>
</reference>
<feature type="compositionally biased region" description="Low complexity" evidence="5">
    <location>
        <begin position="131"/>
        <end position="143"/>
    </location>
</feature>
<dbReference type="PANTHER" id="PTHR10231">
    <property type="entry name" value="NUCLEOTIDE-SUGAR TRANSMEMBRANE TRANSPORTER"/>
    <property type="match status" value="1"/>
</dbReference>
<keyword evidence="2 6" id="KW-0812">Transmembrane</keyword>
<feature type="compositionally biased region" description="Low complexity" evidence="5">
    <location>
        <begin position="152"/>
        <end position="167"/>
    </location>
</feature>
<accession>A0A9P6PQ35</accession>
<comment type="subcellular location">
    <subcellularLocation>
        <location evidence="1">Membrane</location>
        <topology evidence="1">Multi-pass membrane protein</topology>
    </subcellularLocation>
</comment>
<dbReference type="Pfam" id="PF04142">
    <property type="entry name" value="Nuc_sug_transp"/>
    <property type="match status" value="1"/>
</dbReference>
<dbReference type="GO" id="GO:0015165">
    <property type="term" value="F:pyrimidine nucleotide-sugar transmembrane transporter activity"/>
    <property type="evidence" value="ECO:0007669"/>
    <property type="project" value="InterPro"/>
</dbReference>
<feature type="transmembrane region" description="Helical" evidence="6">
    <location>
        <begin position="46"/>
        <end position="67"/>
    </location>
</feature>
<feature type="region of interest" description="Disordered" evidence="5">
    <location>
        <begin position="494"/>
        <end position="534"/>
    </location>
</feature>
<evidence type="ECO:0000256" key="3">
    <source>
        <dbReference type="ARBA" id="ARBA00022989"/>
    </source>
</evidence>
<protein>
    <recommendedName>
        <fullName evidence="9">Nucleotide-sugar transporter</fullName>
    </recommendedName>
</protein>
<dbReference type="Proteomes" id="UP000807716">
    <property type="component" value="Unassembled WGS sequence"/>
</dbReference>
<keyword evidence="3 6" id="KW-1133">Transmembrane helix</keyword>
<name>A0A9P6PQ35_9FUNG</name>
<feature type="compositionally biased region" description="Acidic residues" evidence="5">
    <location>
        <begin position="115"/>
        <end position="125"/>
    </location>
</feature>
<evidence type="ECO:0000256" key="4">
    <source>
        <dbReference type="ARBA" id="ARBA00023136"/>
    </source>
</evidence>
<organism evidence="7 8">
    <name type="scientific">Actinomortierella ambigua</name>
    <dbReference type="NCBI Taxonomy" id="1343610"/>
    <lineage>
        <taxon>Eukaryota</taxon>
        <taxon>Fungi</taxon>
        <taxon>Fungi incertae sedis</taxon>
        <taxon>Mucoromycota</taxon>
        <taxon>Mortierellomycotina</taxon>
        <taxon>Mortierellomycetes</taxon>
        <taxon>Mortierellales</taxon>
        <taxon>Mortierellaceae</taxon>
        <taxon>Actinomortierella</taxon>
    </lineage>
</organism>
<feature type="transmembrane region" description="Helical" evidence="6">
    <location>
        <begin position="293"/>
        <end position="316"/>
    </location>
</feature>
<feature type="transmembrane region" description="Helical" evidence="6">
    <location>
        <begin position="337"/>
        <end position="362"/>
    </location>
</feature>
<dbReference type="EMBL" id="JAAAJB010000858">
    <property type="protein sequence ID" value="KAG0250463.1"/>
    <property type="molecule type" value="Genomic_DNA"/>
</dbReference>
<evidence type="ECO:0000313" key="8">
    <source>
        <dbReference type="Proteomes" id="UP000807716"/>
    </source>
</evidence>
<dbReference type="InterPro" id="IPR037185">
    <property type="entry name" value="EmrE-like"/>
</dbReference>
<keyword evidence="4 6" id="KW-0472">Membrane</keyword>
<feature type="transmembrane region" description="Helical" evidence="6">
    <location>
        <begin position="382"/>
        <end position="405"/>
    </location>
</feature>
<dbReference type="InterPro" id="IPR007271">
    <property type="entry name" value="Nuc_sug_transpt"/>
</dbReference>
<evidence type="ECO:0000256" key="6">
    <source>
        <dbReference type="SAM" id="Phobius"/>
    </source>
</evidence>
<evidence type="ECO:0000313" key="7">
    <source>
        <dbReference type="EMBL" id="KAG0250463.1"/>
    </source>
</evidence>
<dbReference type="GO" id="GO:0000139">
    <property type="term" value="C:Golgi membrane"/>
    <property type="evidence" value="ECO:0007669"/>
    <property type="project" value="InterPro"/>
</dbReference>
<evidence type="ECO:0000256" key="5">
    <source>
        <dbReference type="SAM" id="MobiDB-lite"/>
    </source>
</evidence>